<reference evidence="2 3" key="1">
    <citation type="journal article" date="2016" name="Nat. Commun.">
        <title>Thousands of microbial genomes shed light on interconnected biogeochemical processes in an aquifer system.</title>
        <authorList>
            <person name="Anantharaman K."/>
            <person name="Brown C.T."/>
            <person name="Hug L.A."/>
            <person name="Sharon I."/>
            <person name="Castelle C.J."/>
            <person name="Probst A.J."/>
            <person name="Thomas B.C."/>
            <person name="Singh A."/>
            <person name="Wilkins M.J."/>
            <person name="Karaoz U."/>
            <person name="Brodie E.L."/>
            <person name="Williams K.H."/>
            <person name="Hubbard S.S."/>
            <person name="Banfield J.F."/>
        </authorList>
    </citation>
    <scope>NUCLEOTIDE SEQUENCE [LARGE SCALE GENOMIC DNA]</scope>
</reference>
<dbReference type="InterPro" id="IPR050469">
    <property type="entry name" value="Diguanylate_Cyclase"/>
</dbReference>
<dbReference type="InterPro" id="IPR029787">
    <property type="entry name" value="Nucleotide_cyclase"/>
</dbReference>
<proteinExistence type="predicted"/>
<name>A0A1F8F619_9BACT</name>
<dbReference type="PANTHER" id="PTHR45138:SF9">
    <property type="entry name" value="DIGUANYLATE CYCLASE DGCM-RELATED"/>
    <property type="match status" value="1"/>
</dbReference>
<dbReference type="Pfam" id="PF00990">
    <property type="entry name" value="GGDEF"/>
    <property type="match status" value="1"/>
</dbReference>
<gene>
    <name evidence="2" type="ORF">A2750_03395</name>
</gene>
<dbReference type="FunFam" id="3.30.70.270:FF:000001">
    <property type="entry name" value="Diguanylate cyclase domain protein"/>
    <property type="match status" value="1"/>
</dbReference>
<dbReference type="SUPFAM" id="SSF55073">
    <property type="entry name" value="Nucleotide cyclase"/>
    <property type="match status" value="1"/>
</dbReference>
<dbReference type="NCBIfam" id="TIGR00254">
    <property type="entry name" value="GGDEF"/>
    <property type="match status" value="1"/>
</dbReference>
<accession>A0A1F8F619</accession>
<evidence type="ECO:0000313" key="3">
    <source>
        <dbReference type="Proteomes" id="UP000178023"/>
    </source>
</evidence>
<evidence type="ECO:0000313" key="2">
    <source>
        <dbReference type="EMBL" id="OGN08594.1"/>
    </source>
</evidence>
<dbReference type="PROSITE" id="PS50887">
    <property type="entry name" value="GGDEF"/>
    <property type="match status" value="1"/>
</dbReference>
<dbReference type="InterPro" id="IPR000160">
    <property type="entry name" value="GGDEF_dom"/>
</dbReference>
<evidence type="ECO:0000259" key="1">
    <source>
        <dbReference type="PROSITE" id="PS50887"/>
    </source>
</evidence>
<feature type="domain" description="GGDEF" evidence="1">
    <location>
        <begin position="61"/>
        <end position="193"/>
    </location>
</feature>
<comment type="caution">
    <text evidence="2">The sequence shown here is derived from an EMBL/GenBank/DDBJ whole genome shotgun (WGS) entry which is preliminary data.</text>
</comment>
<dbReference type="EMBL" id="MGJL01000001">
    <property type="protein sequence ID" value="OGN08594.1"/>
    <property type="molecule type" value="Genomic_DNA"/>
</dbReference>
<sequence length="193" mass="21601">MDDEENIKKLEVEITRLRKLVYYDELTGLLNRRGFAEEAEREFALISRANGPAEKRTGFVIPFCIIFFDLDNFKKLNDQYGHEAGDEALKLSAKILHGKLRTGDLAGRWGGEEFTVALIGANAERGRVVAEKLRKTFAETGLEYKGQKIEVTGSFGVAEYKNHPSLGDLINDADRAMYTAKESGRNKVVVLGQ</sequence>
<dbReference type="Gene3D" id="3.30.70.270">
    <property type="match status" value="1"/>
</dbReference>
<dbReference type="PANTHER" id="PTHR45138">
    <property type="entry name" value="REGULATORY COMPONENTS OF SENSORY TRANSDUCTION SYSTEM"/>
    <property type="match status" value="1"/>
</dbReference>
<dbReference type="InterPro" id="IPR043128">
    <property type="entry name" value="Rev_trsase/Diguanyl_cyclase"/>
</dbReference>
<dbReference type="GO" id="GO:0052621">
    <property type="term" value="F:diguanylate cyclase activity"/>
    <property type="evidence" value="ECO:0007669"/>
    <property type="project" value="TreeGrafter"/>
</dbReference>
<dbReference type="SMART" id="SM00267">
    <property type="entry name" value="GGDEF"/>
    <property type="match status" value="1"/>
</dbReference>
<dbReference type="AlphaFoldDB" id="A0A1F8F619"/>
<dbReference type="Proteomes" id="UP000178023">
    <property type="component" value="Unassembled WGS sequence"/>
</dbReference>
<dbReference type="CDD" id="cd01949">
    <property type="entry name" value="GGDEF"/>
    <property type="match status" value="1"/>
</dbReference>
<organism evidence="2 3">
    <name type="scientific">Candidatus Yanofskybacteria bacterium RIFCSPHIGHO2_01_FULL_45_42</name>
    <dbReference type="NCBI Taxonomy" id="1802671"/>
    <lineage>
        <taxon>Bacteria</taxon>
        <taxon>Candidatus Yanofskyibacteriota</taxon>
    </lineage>
</organism>
<protein>
    <recommendedName>
        <fullName evidence="1">GGDEF domain-containing protein</fullName>
    </recommendedName>
</protein>